<gene>
    <name evidence="2" type="ORF">DDZ13_12650</name>
</gene>
<keyword evidence="1" id="KW-0732">Signal</keyword>
<dbReference type="Proteomes" id="UP000247099">
    <property type="component" value="Unassembled WGS sequence"/>
</dbReference>
<dbReference type="InParanoid" id="A0A317ZHN0"/>
<reference evidence="2 3" key="1">
    <citation type="submission" date="2018-05" db="EMBL/GenBank/DDBJ databases">
        <title>Coraliomargarita sinensis sp. nov., isolated from a marine solar saltern.</title>
        <authorList>
            <person name="Zhou L.Y."/>
        </authorList>
    </citation>
    <scope>NUCLEOTIDE SEQUENCE [LARGE SCALE GENOMIC DNA]</scope>
    <source>
        <strain evidence="2 3">WN38</strain>
    </source>
</reference>
<accession>A0A317ZHN0</accession>
<feature type="chain" id="PRO_5016344693" description="PEP-CTERM protein-sorting domain-containing protein" evidence="1">
    <location>
        <begin position="25"/>
        <end position="262"/>
    </location>
</feature>
<evidence type="ECO:0000313" key="3">
    <source>
        <dbReference type="Proteomes" id="UP000247099"/>
    </source>
</evidence>
<name>A0A317ZHN0_9BACT</name>
<proteinExistence type="predicted"/>
<comment type="caution">
    <text evidence="2">The sequence shown here is derived from an EMBL/GenBank/DDBJ whole genome shotgun (WGS) entry which is preliminary data.</text>
</comment>
<evidence type="ECO:0000256" key="1">
    <source>
        <dbReference type="SAM" id="SignalP"/>
    </source>
</evidence>
<dbReference type="EMBL" id="QHJQ01000010">
    <property type="protein sequence ID" value="PXA03269.1"/>
    <property type="molecule type" value="Genomic_DNA"/>
</dbReference>
<evidence type="ECO:0000313" key="2">
    <source>
        <dbReference type="EMBL" id="PXA03269.1"/>
    </source>
</evidence>
<evidence type="ECO:0008006" key="4">
    <source>
        <dbReference type="Google" id="ProtNLM"/>
    </source>
</evidence>
<sequence length="262" mass="28297">MSLIRKTLIFLAGGALVCAATANANEIFRENFEFPNVTETTEPKFTSERRPGAWVVGPINPDTGNLVYGAERQGIVDAVNNAFSASVGNNQAYAFRYTASPQIVSSEAAFRITLEEGSVYTLSFDVQQDRNDNEDPSVAMGYDAYILAFNPGADRGEDLGGKKRDMPDKEHTILGQATGTVDAGPSFSRVTLTYTGLPADSEHFGKDIGIAFKDLWMGNPDSNISSGVIDNINFTVDRIPEPSALVFGILALCAGFRRRCCS</sequence>
<dbReference type="RefSeq" id="WP_110131824.1">
    <property type="nucleotide sequence ID" value="NZ_QHJQ01000010.1"/>
</dbReference>
<feature type="signal peptide" evidence="1">
    <location>
        <begin position="1"/>
        <end position="24"/>
    </location>
</feature>
<keyword evidence="3" id="KW-1185">Reference proteome</keyword>
<dbReference type="AlphaFoldDB" id="A0A317ZHN0"/>
<organism evidence="2 3">
    <name type="scientific">Coraliomargarita sinensis</name>
    <dbReference type="NCBI Taxonomy" id="2174842"/>
    <lineage>
        <taxon>Bacteria</taxon>
        <taxon>Pseudomonadati</taxon>
        <taxon>Verrucomicrobiota</taxon>
        <taxon>Opitutia</taxon>
        <taxon>Puniceicoccales</taxon>
        <taxon>Coraliomargaritaceae</taxon>
        <taxon>Coraliomargarita</taxon>
    </lineage>
</organism>
<protein>
    <recommendedName>
        <fullName evidence="4">PEP-CTERM protein-sorting domain-containing protein</fullName>
    </recommendedName>
</protein>